<dbReference type="Gene3D" id="3.80.10.10">
    <property type="entry name" value="Ribonuclease Inhibitor"/>
    <property type="match status" value="1"/>
</dbReference>
<feature type="non-terminal residue" evidence="3">
    <location>
        <position position="1"/>
    </location>
</feature>
<dbReference type="SUPFAM" id="SSF52047">
    <property type="entry name" value="RNI-like"/>
    <property type="match status" value="1"/>
</dbReference>
<reference evidence="3 4" key="1">
    <citation type="submission" date="2024-05" db="EMBL/GenBank/DDBJ databases">
        <title>Genome sequencing and assembly of Indian major carp, Cirrhinus mrigala (Hamilton, 1822).</title>
        <authorList>
            <person name="Mohindra V."/>
            <person name="Chowdhury L.M."/>
            <person name="Lal K."/>
            <person name="Jena J.K."/>
        </authorList>
    </citation>
    <scope>NUCLEOTIDE SEQUENCE [LARGE SCALE GENOMIC DNA]</scope>
    <source>
        <strain evidence="3">CM1030</strain>
        <tissue evidence="3">Blood</tissue>
    </source>
</reference>
<feature type="non-terminal residue" evidence="3">
    <location>
        <position position="54"/>
    </location>
</feature>
<keyword evidence="1" id="KW-0433">Leucine-rich repeat</keyword>
<dbReference type="PANTHER" id="PTHR24106">
    <property type="entry name" value="NACHT, LRR AND CARD DOMAINS-CONTAINING"/>
    <property type="match status" value="1"/>
</dbReference>
<evidence type="ECO:0000256" key="1">
    <source>
        <dbReference type="ARBA" id="ARBA00022614"/>
    </source>
</evidence>
<name>A0ABD0RW75_CIRMR</name>
<gene>
    <name evidence="3" type="ORF">M9458_000818</name>
</gene>
<evidence type="ECO:0000256" key="2">
    <source>
        <dbReference type="ARBA" id="ARBA00022737"/>
    </source>
</evidence>
<dbReference type="InterPro" id="IPR001611">
    <property type="entry name" value="Leu-rich_rpt"/>
</dbReference>
<proteinExistence type="predicted"/>
<comment type="caution">
    <text evidence="3">The sequence shown here is derived from an EMBL/GenBank/DDBJ whole genome shotgun (WGS) entry which is preliminary data.</text>
</comment>
<organism evidence="3 4">
    <name type="scientific">Cirrhinus mrigala</name>
    <name type="common">Mrigala</name>
    <dbReference type="NCBI Taxonomy" id="683832"/>
    <lineage>
        <taxon>Eukaryota</taxon>
        <taxon>Metazoa</taxon>
        <taxon>Chordata</taxon>
        <taxon>Craniata</taxon>
        <taxon>Vertebrata</taxon>
        <taxon>Euteleostomi</taxon>
        <taxon>Actinopterygii</taxon>
        <taxon>Neopterygii</taxon>
        <taxon>Teleostei</taxon>
        <taxon>Ostariophysi</taxon>
        <taxon>Cypriniformes</taxon>
        <taxon>Cyprinidae</taxon>
        <taxon>Labeoninae</taxon>
        <taxon>Labeonini</taxon>
        <taxon>Cirrhinus</taxon>
    </lineage>
</organism>
<dbReference type="AlphaFoldDB" id="A0ABD0RW75"/>
<accession>A0ABD0RW75</accession>
<dbReference type="Pfam" id="PF13516">
    <property type="entry name" value="LRR_6"/>
    <property type="match status" value="1"/>
</dbReference>
<dbReference type="EMBL" id="JAMKFB020000001">
    <property type="protein sequence ID" value="KAL0202800.1"/>
    <property type="molecule type" value="Genomic_DNA"/>
</dbReference>
<keyword evidence="2" id="KW-0677">Repeat</keyword>
<evidence type="ECO:0000313" key="3">
    <source>
        <dbReference type="EMBL" id="KAL0202800.1"/>
    </source>
</evidence>
<sequence>DCGVTDKGCAALSPALRSNLHLKELDLARNKLRDRGLTLLSEGLKNRRCELETL</sequence>
<dbReference type="InterPro" id="IPR032675">
    <property type="entry name" value="LRR_dom_sf"/>
</dbReference>
<evidence type="ECO:0000313" key="4">
    <source>
        <dbReference type="Proteomes" id="UP001529510"/>
    </source>
</evidence>
<dbReference type="InterPro" id="IPR051261">
    <property type="entry name" value="NLR"/>
</dbReference>
<dbReference type="Proteomes" id="UP001529510">
    <property type="component" value="Unassembled WGS sequence"/>
</dbReference>
<keyword evidence="4" id="KW-1185">Reference proteome</keyword>
<protein>
    <submittedName>
        <fullName evidence="3">Uncharacterized protein</fullName>
    </submittedName>
</protein>